<keyword evidence="2" id="KW-1185">Reference proteome</keyword>
<evidence type="ECO:0000313" key="1">
    <source>
        <dbReference type="EMBL" id="EHL29712.1"/>
    </source>
</evidence>
<sequence>MVKFYEDLLTILVYDRMNIHLTELLEYEQYCSRQRFIP</sequence>
<gene>
    <name evidence="1" type="ORF">LDG_8302</name>
</gene>
<accession>G9ESN1</accession>
<reference evidence="1 2" key="1">
    <citation type="journal article" date="2011" name="BMC Genomics">
        <title>Insight into cross-talk between intra-amoebal pathogens.</title>
        <authorList>
            <person name="Gimenez G."/>
            <person name="Bertelli C."/>
            <person name="Moliner C."/>
            <person name="Robert C."/>
            <person name="Raoult D."/>
            <person name="Fournier P.E."/>
            <person name="Greub G."/>
        </authorList>
    </citation>
    <scope>NUCLEOTIDE SEQUENCE [LARGE SCALE GENOMIC DNA]</scope>
    <source>
        <strain evidence="1 2">LLAP12</strain>
    </source>
</reference>
<name>G9ESN1_9GAMM</name>
<dbReference type="Proteomes" id="UP000002770">
    <property type="component" value="Unassembled WGS sequence"/>
</dbReference>
<dbReference type="HOGENOM" id="CLU_3329490_0_0_6"/>
<dbReference type="EMBL" id="JH413846">
    <property type="protein sequence ID" value="EHL29712.1"/>
    <property type="molecule type" value="Genomic_DNA"/>
</dbReference>
<dbReference type="STRING" id="658187.LDG_8302"/>
<dbReference type="InParanoid" id="G9ESN1"/>
<organism evidence="1 2">
    <name type="scientific">Legionella drancourtii LLAP12</name>
    <dbReference type="NCBI Taxonomy" id="658187"/>
    <lineage>
        <taxon>Bacteria</taxon>
        <taxon>Pseudomonadati</taxon>
        <taxon>Pseudomonadota</taxon>
        <taxon>Gammaproteobacteria</taxon>
        <taxon>Legionellales</taxon>
        <taxon>Legionellaceae</taxon>
        <taxon>Legionella</taxon>
    </lineage>
</organism>
<protein>
    <submittedName>
        <fullName evidence="1">Uncharacterized protein</fullName>
    </submittedName>
</protein>
<evidence type="ECO:0000313" key="2">
    <source>
        <dbReference type="Proteomes" id="UP000002770"/>
    </source>
</evidence>
<proteinExistence type="predicted"/>
<dbReference type="AlphaFoldDB" id="G9ESN1"/>